<dbReference type="Gene3D" id="3.40.30.10">
    <property type="entry name" value="Glutaredoxin"/>
    <property type="match status" value="4"/>
</dbReference>
<dbReference type="Pfam" id="PF00085">
    <property type="entry name" value="Thioredoxin"/>
    <property type="match status" value="3"/>
</dbReference>
<protein>
    <submittedName>
        <fullName evidence="5">Thioredoxin domain-containing protein</fullName>
    </submittedName>
</protein>
<dbReference type="SUPFAM" id="SSF52833">
    <property type="entry name" value="Thioredoxin-like"/>
    <property type="match status" value="4"/>
</dbReference>
<evidence type="ECO:0000313" key="5">
    <source>
        <dbReference type="WBParaSite" id="nRc.2.0.1.t17432-RA"/>
    </source>
</evidence>
<feature type="chain" id="PRO_5038054190" evidence="2">
    <location>
        <begin position="20"/>
        <end position="515"/>
    </location>
</feature>
<dbReference type="CDD" id="cd02997">
    <property type="entry name" value="PDI_a_PDIR"/>
    <property type="match status" value="2"/>
</dbReference>
<evidence type="ECO:0000259" key="3">
    <source>
        <dbReference type="PROSITE" id="PS51352"/>
    </source>
</evidence>
<comment type="similarity">
    <text evidence="1">Belongs to the protein disulfide isomerase family.</text>
</comment>
<evidence type="ECO:0000256" key="2">
    <source>
        <dbReference type="SAM" id="SignalP"/>
    </source>
</evidence>
<dbReference type="PRINTS" id="PR00421">
    <property type="entry name" value="THIOREDOXIN"/>
</dbReference>
<dbReference type="PROSITE" id="PS51352">
    <property type="entry name" value="THIOREDOXIN_2"/>
    <property type="match status" value="2"/>
</dbReference>
<dbReference type="GO" id="GO:0006457">
    <property type="term" value="P:protein folding"/>
    <property type="evidence" value="ECO:0007669"/>
    <property type="project" value="TreeGrafter"/>
</dbReference>
<dbReference type="WBParaSite" id="nRc.2.0.1.t17432-RA">
    <property type="protein sequence ID" value="nRc.2.0.1.t17432-RA"/>
    <property type="gene ID" value="nRc.2.0.1.g17432"/>
</dbReference>
<accession>A0A915IUE0</accession>
<keyword evidence="4" id="KW-1185">Reference proteome</keyword>
<dbReference type="PANTHER" id="PTHR45672:SF2">
    <property type="entry name" value="PROTEIN DISULFIDE-ISOMERASE A5"/>
    <property type="match status" value="1"/>
</dbReference>
<dbReference type="PROSITE" id="PS00194">
    <property type="entry name" value="THIOREDOXIN_1"/>
    <property type="match status" value="3"/>
</dbReference>
<dbReference type="InterPro" id="IPR017937">
    <property type="entry name" value="Thioredoxin_CS"/>
</dbReference>
<dbReference type="AlphaFoldDB" id="A0A915IUE0"/>
<reference evidence="5" key="1">
    <citation type="submission" date="2022-11" db="UniProtKB">
        <authorList>
            <consortium name="WormBaseParasite"/>
        </authorList>
    </citation>
    <scope>IDENTIFICATION</scope>
</reference>
<dbReference type="InterPro" id="IPR013766">
    <property type="entry name" value="Thioredoxin_domain"/>
</dbReference>
<dbReference type="PANTHER" id="PTHR45672">
    <property type="entry name" value="PROTEIN DISULFIDE-ISOMERASE C17H9.14C-RELATED"/>
    <property type="match status" value="1"/>
</dbReference>
<feature type="signal peptide" evidence="2">
    <location>
        <begin position="1"/>
        <end position="19"/>
    </location>
</feature>
<dbReference type="OMA" id="AKDVIHV"/>
<dbReference type="GO" id="GO:0003756">
    <property type="term" value="F:protein disulfide isomerase activity"/>
    <property type="evidence" value="ECO:0007669"/>
    <property type="project" value="InterPro"/>
</dbReference>
<dbReference type="InterPro" id="IPR046374">
    <property type="entry name" value="PDI_a_PDIR"/>
</dbReference>
<organism evidence="4 5">
    <name type="scientific">Romanomermis culicivorax</name>
    <name type="common">Nematode worm</name>
    <dbReference type="NCBI Taxonomy" id="13658"/>
    <lineage>
        <taxon>Eukaryota</taxon>
        <taxon>Metazoa</taxon>
        <taxon>Ecdysozoa</taxon>
        <taxon>Nematoda</taxon>
        <taxon>Enoplea</taxon>
        <taxon>Dorylaimia</taxon>
        <taxon>Mermithida</taxon>
        <taxon>Mermithoidea</taxon>
        <taxon>Mermithidae</taxon>
        <taxon>Romanomermis</taxon>
    </lineage>
</organism>
<dbReference type="InterPro" id="IPR036249">
    <property type="entry name" value="Thioredoxin-like_sf"/>
</dbReference>
<dbReference type="GO" id="GO:0005783">
    <property type="term" value="C:endoplasmic reticulum"/>
    <property type="evidence" value="ECO:0007669"/>
    <property type="project" value="TreeGrafter"/>
</dbReference>
<keyword evidence="2" id="KW-0732">Signal</keyword>
<evidence type="ECO:0000256" key="1">
    <source>
        <dbReference type="ARBA" id="ARBA00006347"/>
    </source>
</evidence>
<proteinExistence type="inferred from homology"/>
<dbReference type="Proteomes" id="UP000887565">
    <property type="component" value="Unplaced"/>
</dbReference>
<feature type="domain" description="Thioredoxin" evidence="3">
    <location>
        <begin position="234"/>
        <end position="386"/>
    </location>
</feature>
<dbReference type="InterPro" id="IPR051063">
    <property type="entry name" value="PDI"/>
</dbReference>
<sequence>MQFEWFLISFCTYVITVISQQQKSAKSGVERVDDLDSLKKLLRTKNNVLILYSTGLKTGSHDLNEVSRLLASVSLSLYGKSTIISVDCLTENGRKICKKMKVAFENKPYILYHYNSGKFNKEYDRSLTEASLTRFLSDPTADTPWEEEKDAADVYHVPDAKAWYKSLKKQKLPILAMFYAPWCGYCKRLKPHYTAAAASLRSTAMLAALDVTRPELYELQKLYNITGFPTVLYFQEGELKFPFGGAQTKDGIVEWMKNPKAGSSNAGPVEEIVWSEEQNDVVHLQDDTFDAFLSKNPSVLVMFYAPWCGHCKAMKGDYAESAKLLKEQNADGILAAVDATKAKQLAEKFGITGFPSLKYFKDGKFAWDFNERSKEKLVEFMKDPQEPPPPPPPEKPWHEEETRVVHLVGDDFRSELKKRKHALVIFYAPWCGHCKTTKPEFAAAAEHFKDNSKVAFAAVDCTNEANQFICKSQDIKGFPTIRYFNYFKNTEDYLGGRLVSQIAFTNFLLLHSTSE</sequence>
<evidence type="ECO:0000313" key="4">
    <source>
        <dbReference type="Proteomes" id="UP000887565"/>
    </source>
</evidence>
<name>A0A915IUE0_ROMCU</name>
<feature type="domain" description="Thioredoxin" evidence="3">
    <location>
        <begin position="389"/>
        <end position="513"/>
    </location>
</feature>